<comment type="caution">
    <text evidence="2">The sequence shown here is derived from an EMBL/GenBank/DDBJ whole genome shotgun (WGS) entry which is preliminary data.</text>
</comment>
<gene>
    <name evidence="2" type="ORF">AMJ39_03945</name>
</gene>
<dbReference type="AlphaFoldDB" id="A0A0S7WUH5"/>
<feature type="transmembrane region" description="Helical" evidence="1">
    <location>
        <begin position="36"/>
        <end position="59"/>
    </location>
</feature>
<protein>
    <recommendedName>
        <fullName evidence="4">DUF5673 domain-containing protein</fullName>
    </recommendedName>
</protein>
<keyword evidence="1" id="KW-0812">Transmembrane</keyword>
<organism evidence="2 3">
    <name type="scientific">candidate division TA06 bacterium DG_24</name>
    <dbReference type="NCBI Taxonomy" id="1703770"/>
    <lineage>
        <taxon>Bacteria</taxon>
        <taxon>Bacteria division TA06</taxon>
    </lineage>
</organism>
<dbReference type="EMBL" id="LIZS01000015">
    <property type="protein sequence ID" value="KPJ53663.1"/>
    <property type="molecule type" value="Genomic_DNA"/>
</dbReference>
<dbReference type="STRING" id="1703770.AMJ39_03945"/>
<evidence type="ECO:0008006" key="4">
    <source>
        <dbReference type="Google" id="ProtNLM"/>
    </source>
</evidence>
<keyword evidence="1" id="KW-1133">Transmembrane helix</keyword>
<feature type="transmembrane region" description="Helical" evidence="1">
    <location>
        <begin position="12"/>
        <end position="30"/>
    </location>
</feature>
<name>A0A0S7WUH5_UNCT6</name>
<sequence>MITRYQHTQIGYLLIFALAVAILAIAVLMVTRGPHWIGWLVLVTIWVTLLIFSTLTVAIRGGVLELRFGPGIIRKRFFVKDIDSWRIVKNPWYYGYGIRYTPHGWLFRVSGSYAVEIRMKTGATYRIGTDVPEELERAIRQARDIPSE</sequence>
<reference evidence="2 3" key="1">
    <citation type="journal article" date="2015" name="Microbiome">
        <title>Genomic resolution of linkages in carbon, nitrogen, and sulfur cycling among widespread estuary sediment bacteria.</title>
        <authorList>
            <person name="Baker B.J."/>
            <person name="Lazar C.S."/>
            <person name="Teske A.P."/>
            <person name="Dick G.J."/>
        </authorList>
    </citation>
    <scope>NUCLEOTIDE SEQUENCE [LARGE SCALE GENOMIC DNA]</scope>
    <source>
        <strain evidence="2">DG_24</strain>
    </source>
</reference>
<evidence type="ECO:0000313" key="2">
    <source>
        <dbReference type="EMBL" id="KPJ53663.1"/>
    </source>
</evidence>
<proteinExistence type="predicted"/>
<accession>A0A0S7WUH5</accession>
<evidence type="ECO:0000313" key="3">
    <source>
        <dbReference type="Proteomes" id="UP000052008"/>
    </source>
</evidence>
<keyword evidence="1" id="KW-0472">Membrane</keyword>
<evidence type="ECO:0000256" key="1">
    <source>
        <dbReference type="SAM" id="Phobius"/>
    </source>
</evidence>
<dbReference type="Proteomes" id="UP000052008">
    <property type="component" value="Unassembled WGS sequence"/>
</dbReference>